<dbReference type="Gene3D" id="3.30.560.10">
    <property type="entry name" value="Glucose Oxidase, domain 3"/>
    <property type="match status" value="1"/>
</dbReference>
<comment type="cofactor">
    <cofactor evidence="4">
        <name>FAD</name>
        <dbReference type="ChEBI" id="CHEBI:57692"/>
    </cofactor>
</comment>
<evidence type="ECO:0000256" key="3">
    <source>
        <dbReference type="PIRSR" id="PIRSR000137-1"/>
    </source>
</evidence>
<dbReference type="SUPFAM" id="SSF51905">
    <property type="entry name" value="FAD/NAD(P)-binding domain"/>
    <property type="match status" value="1"/>
</dbReference>
<evidence type="ECO:0000259" key="7">
    <source>
        <dbReference type="PROSITE" id="PS00624"/>
    </source>
</evidence>
<dbReference type="PANTHER" id="PTHR11552:SF138">
    <property type="entry name" value="DEHYDROGENASE PKFF-RELATED"/>
    <property type="match status" value="1"/>
</dbReference>
<evidence type="ECO:0000313" key="9">
    <source>
        <dbReference type="Proteomes" id="UP000068243"/>
    </source>
</evidence>
<dbReference type="GO" id="GO:0016614">
    <property type="term" value="F:oxidoreductase activity, acting on CH-OH group of donors"/>
    <property type="evidence" value="ECO:0007669"/>
    <property type="project" value="InterPro"/>
</dbReference>
<dbReference type="EMBL" id="BCMY01000020">
    <property type="protein sequence ID" value="GAQ46278.1"/>
    <property type="molecule type" value="Genomic_DNA"/>
</dbReference>
<dbReference type="VEuPathDB" id="FungiDB:M747DRAFT_355964"/>
<feature type="binding site" evidence="4">
    <location>
        <begin position="621"/>
        <end position="622"/>
    </location>
    <ligand>
        <name>FAD</name>
        <dbReference type="ChEBI" id="CHEBI:57692"/>
    </ligand>
</feature>
<name>A0A117E2X1_ASPNG</name>
<dbReference type="PROSITE" id="PS00623">
    <property type="entry name" value="GMC_OXRED_1"/>
    <property type="match status" value="1"/>
</dbReference>
<dbReference type="VEuPathDB" id="FungiDB:ASPNIDRAFT2_1188056"/>
<gene>
    <name evidence="8" type="ORF">ABL_08939</name>
</gene>
<proteinExistence type="inferred from homology"/>
<evidence type="ECO:0000256" key="1">
    <source>
        <dbReference type="ARBA" id="ARBA00010790"/>
    </source>
</evidence>
<dbReference type="Gene3D" id="3.50.50.60">
    <property type="entry name" value="FAD/NAD(P)-binding domain"/>
    <property type="match status" value="1"/>
</dbReference>
<dbReference type="VEuPathDB" id="FungiDB:ATCC64974_110910"/>
<comment type="similarity">
    <text evidence="1 5">Belongs to the GMC oxidoreductase family.</text>
</comment>
<dbReference type="Proteomes" id="UP000068243">
    <property type="component" value="Unassembled WGS sequence"/>
</dbReference>
<evidence type="ECO:0000256" key="5">
    <source>
        <dbReference type="RuleBase" id="RU003968"/>
    </source>
</evidence>
<dbReference type="PaxDb" id="5061-CADANGAP00013494"/>
<feature type="active site" description="Proton acceptor" evidence="3">
    <location>
        <position position="620"/>
    </location>
</feature>
<feature type="domain" description="Glucose-methanol-choline oxidoreductase N-terminal" evidence="6">
    <location>
        <begin position="150"/>
        <end position="173"/>
    </location>
</feature>
<protein>
    <submittedName>
        <fullName evidence="8">GMC oxidoreductase</fullName>
    </submittedName>
</protein>
<dbReference type="OMA" id="TQKHGER"/>
<dbReference type="AlphaFoldDB" id="A0A117E2X1"/>
<dbReference type="GO" id="GO:0044550">
    <property type="term" value="P:secondary metabolite biosynthetic process"/>
    <property type="evidence" value="ECO:0007669"/>
    <property type="project" value="TreeGrafter"/>
</dbReference>
<evidence type="ECO:0000259" key="6">
    <source>
        <dbReference type="PROSITE" id="PS00623"/>
    </source>
</evidence>
<dbReference type="VEuPathDB" id="FungiDB:An18g01120"/>
<evidence type="ECO:0000313" key="8">
    <source>
        <dbReference type="EMBL" id="GAQ46278.1"/>
    </source>
</evidence>
<dbReference type="InterPro" id="IPR007867">
    <property type="entry name" value="GMC_OxRtase_C"/>
</dbReference>
<reference evidence="9" key="1">
    <citation type="journal article" date="2016" name="Genome Announc.">
        <title>Draft genome sequence of Aspergillus niger strain An76.</title>
        <authorList>
            <person name="Gong W."/>
            <person name="Cheng Z."/>
            <person name="Zhang H."/>
            <person name="Liu L."/>
            <person name="Gao P."/>
            <person name="Wang L."/>
        </authorList>
    </citation>
    <scope>NUCLEOTIDE SEQUENCE [LARGE SCALE GENOMIC DNA]</scope>
    <source>
        <strain evidence="9">An76</strain>
    </source>
</reference>
<keyword evidence="4 5" id="KW-0274">FAD</keyword>
<dbReference type="InterPro" id="IPR012132">
    <property type="entry name" value="GMC_OxRdtase"/>
</dbReference>
<organism evidence="8 9">
    <name type="scientific">Aspergillus niger</name>
    <dbReference type="NCBI Taxonomy" id="5061"/>
    <lineage>
        <taxon>Eukaryota</taxon>
        <taxon>Fungi</taxon>
        <taxon>Dikarya</taxon>
        <taxon>Ascomycota</taxon>
        <taxon>Pezizomycotina</taxon>
        <taxon>Eurotiomycetes</taxon>
        <taxon>Eurotiomycetidae</taxon>
        <taxon>Eurotiales</taxon>
        <taxon>Aspergillaceae</taxon>
        <taxon>Aspergillus</taxon>
        <taxon>Aspergillus subgen. Circumdati</taxon>
    </lineage>
</organism>
<dbReference type="InterPro" id="IPR036188">
    <property type="entry name" value="FAD/NAD-bd_sf"/>
</dbReference>
<dbReference type="PROSITE" id="PS00624">
    <property type="entry name" value="GMC_OXRED_2"/>
    <property type="match status" value="1"/>
</dbReference>
<feature type="domain" description="Glucose-methanol-choline oxidoreductase N-terminal" evidence="7">
    <location>
        <begin position="339"/>
        <end position="353"/>
    </location>
</feature>
<dbReference type="SUPFAM" id="SSF54373">
    <property type="entry name" value="FAD-linked reductases, C-terminal domain"/>
    <property type="match status" value="1"/>
</dbReference>
<dbReference type="PIRSF" id="PIRSF000137">
    <property type="entry name" value="Alcohol_oxidase"/>
    <property type="match status" value="1"/>
</dbReference>
<evidence type="ECO:0000256" key="2">
    <source>
        <dbReference type="ARBA" id="ARBA00023180"/>
    </source>
</evidence>
<dbReference type="Pfam" id="PF05199">
    <property type="entry name" value="GMC_oxred_C"/>
    <property type="match status" value="1"/>
</dbReference>
<sequence length="640" mass="68956">MPTECTPFPAKRVVLSVSIPVAPSDSLIMIRRVLLSLALQCMVTGTIANPDTLSHNYDERGLFGDSEFDYVVVGGGTGGNTIATRLAQKNFKVAVIEAGGSYEFESVAEVPAADVLPVGSDPETAAAHDWGFVAENVPGANGRSIHYARGKCWGGSSAMNFMIYQRPTIESMEQWATAVNDSSYTFDQTLPFYKTSVKFTPPNTQIRAKNATAGYDASAYESTGGPLKVSYANYAMPFSTWMDLGMKAIGINETQDFNLGSLMGGQYCASTIDPSGEIRSSSEESFLANKPSTLTTYANTLAKKIIFNNQKQATGVQVKGSGGNIFTVKANREVIVSAGAFQSPQLLMVSGVGPQDQLEEHGIQVVANRPGVGQNMWDHPFFAPSYRVNVQTFTAIANDFLGIVGQFINMVGFGNGPLTNPISDYLAWEKIPAALRSAFSSQTTKQLASFPSDWPEAEYISGAGYMGNVSNLLTTQPEDGYQYASMLAVLITPTSRGNITLRSADTDDLPVINPNWLATQSDQEVAIAMFKRVRAAFQSKAMAPVVIGKEYNPGLEVQSDEQILQWIKDNVMTLWHAACTCKMGTSDDEMAVVDSQARVYGVQGVRVVDASAFPFLPPGHPQSTVYMLAEKIANAIINGA</sequence>
<dbReference type="PANTHER" id="PTHR11552">
    <property type="entry name" value="GLUCOSE-METHANOL-CHOLINE GMC OXIDOREDUCTASE"/>
    <property type="match status" value="1"/>
</dbReference>
<dbReference type="InterPro" id="IPR000172">
    <property type="entry name" value="GMC_OxRdtase_N"/>
</dbReference>
<comment type="caution">
    <text evidence="8">The sequence shown here is derived from an EMBL/GenBank/DDBJ whole genome shotgun (WGS) entry which is preliminary data.</text>
</comment>
<keyword evidence="2" id="KW-0325">Glycoprotein</keyword>
<feature type="active site" description="Proton donor" evidence="3">
    <location>
        <position position="576"/>
    </location>
</feature>
<keyword evidence="5" id="KW-0285">Flavoprotein</keyword>
<accession>A0A117E2X1</accession>
<dbReference type="OrthoDB" id="269227at2759"/>
<evidence type="ECO:0000256" key="4">
    <source>
        <dbReference type="PIRSR" id="PIRSR000137-2"/>
    </source>
</evidence>
<feature type="binding site" evidence="4">
    <location>
        <begin position="575"/>
        <end position="576"/>
    </location>
    <ligand>
        <name>FAD</name>
        <dbReference type="ChEBI" id="CHEBI:57692"/>
    </ligand>
</feature>
<dbReference type="Pfam" id="PF00732">
    <property type="entry name" value="GMC_oxred_N"/>
    <property type="match status" value="1"/>
</dbReference>
<dbReference type="GO" id="GO:0050660">
    <property type="term" value="F:flavin adenine dinucleotide binding"/>
    <property type="evidence" value="ECO:0007669"/>
    <property type="project" value="InterPro"/>
</dbReference>